<gene>
    <name evidence="2" type="ORF">THAOC_24296</name>
</gene>
<feature type="region of interest" description="Disordered" evidence="1">
    <location>
        <begin position="1"/>
        <end position="43"/>
    </location>
</feature>
<comment type="caution">
    <text evidence="2">The sequence shown here is derived from an EMBL/GenBank/DDBJ whole genome shotgun (WGS) entry which is preliminary data.</text>
</comment>
<name>K0SAY2_THAOC</name>
<evidence type="ECO:0000313" key="3">
    <source>
        <dbReference type="Proteomes" id="UP000266841"/>
    </source>
</evidence>
<sequence length="392" mass="42824">MAQDGGGPTAPTTRTATHRHRHRHRHGSEPVPSRVGRTTSDNGGRDLDEAWLDGLVAAIIPLVLALKSTHADVVWEVVGFILMNRSSGRRTTTGVVATARRAVVVPSEFGGAGAEYYDRDEYKLRVSTRPSNPPPSVHRRPSFPDKGRARGGTTEQRNGRTTVSLVRSIVLRTAPFVFSMTRGRSPHFQTRPRPSVVRFVPFRTSVAFAVEHLRSQFCARYVEPQARAGHVIQQSAPKATRAQLQPPGNAAYGIRSSPYPAASPSRRRAGGPGDRASPRTSAAPAVGPLKSPTWIWPLVNAHDPEEYSIDGLIEEWFDNERGGDGNNPSASSPFPLVGRQMHRAKMPFLFSLVPVESEVGQEVLEVVQRPQRAVREHVRHDGVPVVMGSVGT</sequence>
<protein>
    <submittedName>
        <fullName evidence="2">Uncharacterized protein</fullName>
    </submittedName>
</protein>
<keyword evidence="3" id="KW-1185">Reference proteome</keyword>
<dbReference type="Proteomes" id="UP000266841">
    <property type="component" value="Unassembled WGS sequence"/>
</dbReference>
<feature type="region of interest" description="Disordered" evidence="1">
    <location>
        <begin position="125"/>
        <end position="161"/>
    </location>
</feature>
<proteinExistence type="predicted"/>
<evidence type="ECO:0000256" key="1">
    <source>
        <dbReference type="SAM" id="MobiDB-lite"/>
    </source>
</evidence>
<dbReference type="EMBL" id="AGNL01032935">
    <property type="protein sequence ID" value="EJK55912.1"/>
    <property type="molecule type" value="Genomic_DNA"/>
</dbReference>
<accession>K0SAY2</accession>
<feature type="region of interest" description="Disordered" evidence="1">
    <location>
        <begin position="234"/>
        <end position="286"/>
    </location>
</feature>
<evidence type="ECO:0000313" key="2">
    <source>
        <dbReference type="EMBL" id="EJK55912.1"/>
    </source>
</evidence>
<feature type="compositionally biased region" description="Basic residues" evidence="1">
    <location>
        <begin position="16"/>
        <end position="26"/>
    </location>
</feature>
<feature type="compositionally biased region" description="Low complexity" evidence="1">
    <location>
        <begin position="255"/>
        <end position="264"/>
    </location>
</feature>
<dbReference type="AlphaFoldDB" id="K0SAY2"/>
<feature type="non-terminal residue" evidence="2">
    <location>
        <position position="392"/>
    </location>
</feature>
<organism evidence="2 3">
    <name type="scientific">Thalassiosira oceanica</name>
    <name type="common">Marine diatom</name>
    <dbReference type="NCBI Taxonomy" id="159749"/>
    <lineage>
        <taxon>Eukaryota</taxon>
        <taxon>Sar</taxon>
        <taxon>Stramenopiles</taxon>
        <taxon>Ochrophyta</taxon>
        <taxon>Bacillariophyta</taxon>
        <taxon>Coscinodiscophyceae</taxon>
        <taxon>Thalassiosirophycidae</taxon>
        <taxon>Thalassiosirales</taxon>
        <taxon>Thalassiosiraceae</taxon>
        <taxon>Thalassiosira</taxon>
    </lineage>
</organism>
<reference evidence="2 3" key="1">
    <citation type="journal article" date="2012" name="Genome Biol.">
        <title>Genome and low-iron response of an oceanic diatom adapted to chronic iron limitation.</title>
        <authorList>
            <person name="Lommer M."/>
            <person name="Specht M."/>
            <person name="Roy A.S."/>
            <person name="Kraemer L."/>
            <person name="Andreson R."/>
            <person name="Gutowska M.A."/>
            <person name="Wolf J."/>
            <person name="Bergner S.V."/>
            <person name="Schilhabel M.B."/>
            <person name="Klostermeier U.C."/>
            <person name="Beiko R.G."/>
            <person name="Rosenstiel P."/>
            <person name="Hippler M."/>
            <person name="Laroche J."/>
        </authorList>
    </citation>
    <scope>NUCLEOTIDE SEQUENCE [LARGE SCALE GENOMIC DNA]</scope>
    <source>
        <strain evidence="2 3">CCMP1005</strain>
    </source>
</reference>